<dbReference type="Proteomes" id="UP000015105">
    <property type="component" value="Chromosome 1D"/>
</dbReference>
<reference evidence="1" key="4">
    <citation type="submission" date="2019-03" db="UniProtKB">
        <authorList>
            <consortium name="EnsemblPlants"/>
        </authorList>
    </citation>
    <scope>IDENTIFICATION</scope>
</reference>
<dbReference type="Gramene" id="AET1Gv20758800.1">
    <property type="protein sequence ID" value="AET1Gv20758800.1"/>
    <property type="gene ID" value="AET1Gv20758800"/>
</dbReference>
<reference evidence="1" key="3">
    <citation type="journal article" date="2017" name="Nature">
        <title>Genome sequence of the progenitor of the wheat D genome Aegilops tauschii.</title>
        <authorList>
            <person name="Luo M.C."/>
            <person name="Gu Y.Q."/>
            <person name="Puiu D."/>
            <person name="Wang H."/>
            <person name="Twardziok S.O."/>
            <person name="Deal K.R."/>
            <person name="Huo N."/>
            <person name="Zhu T."/>
            <person name="Wang L."/>
            <person name="Wang Y."/>
            <person name="McGuire P.E."/>
            <person name="Liu S."/>
            <person name="Long H."/>
            <person name="Ramasamy R.K."/>
            <person name="Rodriguez J.C."/>
            <person name="Van S.L."/>
            <person name="Yuan L."/>
            <person name="Wang Z."/>
            <person name="Xia Z."/>
            <person name="Xiao L."/>
            <person name="Anderson O.D."/>
            <person name="Ouyang S."/>
            <person name="Liang Y."/>
            <person name="Zimin A.V."/>
            <person name="Pertea G."/>
            <person name="Qi P."/>
            <person name="Bennetzen J.L."/>
            <person name="Dai X."/>
            <person name="Dawson M.W."/>
            <person name="Muller H.G."/>
            <person name="Kugler K."/>
            <person name="Rivarola-Duarte L."/>
            <person name="Spannagl M."/>
            <person name="Mayer K.F.X."/>
            <person name="Lu F.H."/>
            <person name="Bevan M.W."/>
            <person name="Leroy P."/>
            <person name="Li P."/>
            <person name="You F.M."/>
            <person name="Sun Q."/>
            <person name="Liu Z."/>
            <person name="Lyons E."/>
            <person name="Wicker T."/>
            <person name="Salzberg S.L."/>
            <person name="Devos K.M."/>
            <person name="Dvorak J."/>
        </authorList>
    </citation>
    <scope>NUCLEOTIDE SEQUENCE [LARGE SCALE GENOMIC DNA]</scope>
    <source>
        <strain evidence="1">cv. AL8/78</strain>
    </source>
</reference>
<reference evidence="2" key="1">
    <citation type="journal article" date="2014" name="Science">
        <title>Ancient hybridizations among the ancestral genomes of bread wheat.</title>
        <authorList>
            <consortium name="International Wheat Genome Sequencing Consortium,"/>
            <person name="Marcussen T."/>
            <person name="Sandve S.R."/>
            <person name="Heier L."/>
            <person name="Spannagl M."/>
            <person name="Pfeifer M."/>
            <person name="Jakobsen K.S."/>
            <person name="Wulff B.B."/>
            <person name="Steuernagel B."/>
            <person name="Mayer K.F."/>
            <person name="Olsen O.A."/>
        </authorList>
    </citation>
    <scope>NUCLEOTIDE SEQUENCE [LARGE SCALE GENOMIC DNA]</scope>
    <source>
        <strain evidence="2">cv. AL8/78</strain>
    </source>
</reference>
<dbReference type="EnsemblPlants" id="AET1Gv20758800.1">
    <property type="protein sequence ID" value="AET1Gv20758800.1"/>
    <property type="gene ID" value="AET1Gv20758800"/>
</dbReference>
<proteinExistence type="predicted"/>
<dbReference type="AlphaFoldDB" id="A0A452ZGE6"/>
<reference evidence="2" key="2">
    <citation type="journal article" date="2017" name="Nat. Plants">
        <title>The Aegilops tauschii genome reveals multiple impacts of transposons.</title>
        <authorList>
            <person name="Zhao G."/>
            <person name="Zou C."/>
            <person name="Li K."/>
            <person name="Wang K."/>
            <person name="Li T."/>
            <person name="Gao L."/>
            <person name="Zhang X."/>
            <person name="Wang H."/>
            <person name="Yang Z."/>
            <person name="Liu X."/>
            <person name="Jiang W."/>
            <person name="Mao L."/>
            <person name="Kong X."/>
            <person name="Jiao Y."/>
            <person name="Jia J."/>
        </authorList>
    </citation>
    <scope>NUCLEOTIDE SEQUENCE [LARGE SCALE GENOMIC DNA]</scope>
    <source>
        <strain evidence="2">cv. AL8/78</strain>
    </source>
</reference>
<protein>
    <submittedName>
        <fullName evidence="1">Uncharacterized protein</fullName>
    </submittedName>
</protein>
<accession>A0A452ZGE6</accession>
<keyword evidence="2" id="KW-1185">Reference proteome</keyword>
<sequence length="91" mass="10456">LVFFYILFSFNDDTYMSTMGVGSNNSHWSQTNEVHEDDHEWEVDEDGEGIVDTPKGRVGNYPMDEDIWLCNTWLHASMDANVGGDQSRDTY</sequence>
<reference evidence="1" key="5">
    <citation type="journal article" date="2021" name="G3 (Bethesda)">
        <title>Aegilops tauschii genome assembly Aet v5.0 features greater sequence contiguity and improved annotation.</title>
        <authorList>
            <person name="Wang L."/>
            <person name="Zhu T."/>
            <person name="Rodriguez J.C."/>
            <person name="Deal K.R."/>
            <person name="Dubcovsky J."/>
            <person name="McGuire P.E."/>
            <person name="Lux T."/>
            <person name="Spannagl M."/>
            <person name="Mayer K.F.X."/>
            <person name="Baldrich P."/>
            <person name="Meyers B.C."/>
            <person name="Huo N."/>
            <person name="Gu Y.Q."/>
            <person name="Zhou H."/>
            <person name="Devos K.M."/>
            <person name="Bennetzen J.L."/>
            <person name="Unver T."/>
            <person name="Budak H."/>
            <person name="Gulick P.J."/>
            <person name="Galiba G."/>
            <person name="Kalapos B."/>
            <person name="Nelson D.R."/>
            <person name="Li P."/>
            <person name="You F.M."/>
            <person name="Luo M.C."/>
            <person name="Dvorak J."/>
        </authorList>
    </citation>
    <scope>NUCLEOTIDE SEQUENCE [LARGE SCALE GENOMIC DNA]</scope>
    <source>
        <strain evidence="1">cv. AL8/78</strain>
    </source>
</reference>
<name>A0A452ZGE6_AEGTS</name>
<evidence type="ECO:0000313" key="2">
    <source>
        <dbReference type="Proteomes" id="UP000015105"/>
    </source>
</evidence>
<organism evidence="1 2">
    <name type="scientific">Aegilops tauschii subsp. strangulata</name>
    <name type="common">Goatgrass</name>
    <dbReference type="NCBI Taxonomy" id="200361"/>
    <lineage>
        <taxon>Eukaryota</taxon>
        <taxon>Viridiplantae</taxon>
        <taxon>Streptophyta</taxon>
        <taxon>Embryophyta</taxon>
        <taxon>Tracheophyta</taxon>
        <taxon>Spermatophyta</taxon>
        <taxon>Magnoliopsida</taxon>
        <taxon>Liliopsida</taxon>
        <taxon>Poales</taxon>
        <taxon>Poaceae</taxon>
        <taxon>BOP clade</taxon>
        <taxon>Pooideae</taxon>
        <taxon>Triticodae</taxon>
        <taxon>Triticeae</taxon>
        <taxon>Triticinae</taxon>
        <taxon>Aegilops</taxon>
    </lineage>
</organism>
<evidence type="ECO:0000313" key="1">
    <source>
        <dbReference type="EnsemblPlants" id="AET1Gv20758800.1"/>
    </source>
</evidence>